<dbReference type="InterPro" id="IPR003961">
    <property type="entry name" value="FN3_dom"/>
</dbReference>
<gene>
    <name evidence="2" type="ORF">DRP53_03565</name>
</gene>
<sequence>MTRMVKNSVLFLGWAVVLSAHDLSFHMSIGARTFDVWKEFDNQFYQDISTANPQFLGGAMLLKFYYIGLTFPDMFWVQSPLRTIIDTLYNHRKDLLDPLKIEDWTKENVQVPIEFEYGDNSHNLQKLWEMAKYAKAKGWSSYEKSLIYGALMHVIHDRYGHMFMQPALFGYGLVYDSDSALSQILLAFGERYHELFSPTFITNWSQFVKPLYATRFLGSITVRQDVCTFYRVFDEAGRLDTTWQQQDFLPVKRYVDAAKAVGWNVKNLTQERLESYLTGWGILMFLLYGYKPDGTEIGGLYAHPLWSFDQYFEFVGEIGSDFIKPPWYIKLLEPIIQKYLKRTAFQIVRRLFPEVYGEKPWPTYFETRESLKDLFESMPPDLKEALWSEYCRMDRNLEFWEKSAKPDKHPRPPQKQSSYIDEPTIAVELNKFYKKSLAEGPGYIDEKMTYHGKRLEVWTIARKAGLLAGLYSIPEPVFPRPPGIVYQYFARKVDNEWKLVYTPLETEGYLPIRLYYDMFVKGRMRLQIRGKTKDGDDVLLAEQTFDLDEFERKTGYIEANVYQQDVIEIYWRLTTWYQEYTILQSDYRKAYFHSSLVYENKLYQELFKNGDPFRDLNQNPLYWEGPYRYWPYMVKIYLLLRPADLDVKRISTNQVRLTWTDRSGKETGFRIARRVEGEDWDTTYATVPANTEEFIDTVTVAHRYTYKV</sequence>
<reference evidence="2 3" key="1">
    <citation type="submission" date="2018-06" db="EMBL/GenBank/DDBJ databases">
        <title>Extensive metabolic versatility and redundancy in microbially diverse, dynamic hydrothermal sediments.</title>
        <authorList>
            <person name="Dombrowski N."/>
            <person name="Teske A."/>
            <person name="Baker B.J."/>
        </authorList>
    </citation>
    <scope>NUCLEOTIDE SEQUENCE [LARGE SCALE GENOMIC DNA]</scope>
    <source>
        <strain evidence="2">B36_G15</strain>
    </source>
</reference>
<evidence type="ECO:0000259" key="1">
    <source>
        <dbReference type="PROSITE" id="PS50853"/>
    </source>
</evidence>
<dbReference type="EMBL" id="QNBE01000024">
    <property type="protein sequence ID" value="RKX70885.1"/>
    <property type="molecule type" value="Genomic_DNA"/>
</dbReference>
<proteinExistence type="predicted"/>
<dbReference type="SUPFAM" id="SSF49265">
    <property type="entry name" value="Fibronectin type III"/>
    <property type="match status" value="1"/>
</dbReference>
<dbReference type="Gene3D" id="2.60.40.10">
    <property type="entry name" value="Immunoglobulins"/>
    <property type="match status" value="1"/>
</dbReference>
<dbReference type="AlphaFoldDB" id="A0A660SJ67"/>
<accession>A0A660SJ67</accession>
<feature type="domain" description="Fibronectin type-III" evidence="1">
    <location>
        <begin position="641"/>
        <end position="708"/>
    </location>
</feature>
<dbReference type="InterPro" id="IPR036116">
    <property type="entry name" value="FN3_sf"/>
</dbReference>
<comment type="caution">
    <text evidence="2">The sequence shown here is derived from an EMBL/GenBank/DDBJ whole genome shotgun (WGS) entry which is preliminary data.</text>
</comment>
<dbReference type="Proteomes" id="UP000268469">
    <property type="component" value="Unassembled WGS sequence"/>
</dbReference>
<dbReference type="CDD" id="cd00063">
    <property type="entry name" value="FN3"/>
    <property type="match status" value="1"/>
</dbReference>
<evidence type="ECO:0000313" key="2">
    <source>
        <dbReference type="EMBL" id="RKX70885.1"/>
    </source>
</evidence>
<dbReference type="PROSITE" id="PS50853">
    <property type="entry name" value="FN3"/>
    <property type="match status" value="1"/>
</dbReference>
<protein>
    <recommendedName>
        <fullName evidence="1">Fibronectin type-III domain-containing protein</fullName>
    </recommendedName>
</protein>
<feature type="non-terminal residue" evidence="2">
    <location>
        <position position="708"/>
    </location>
</feature>
<evidence type="ECO:0000313" key="3">
    <source>
        <dbReference type="Proteomes" id="UP000268469"/>
    </source>
</evidence>
<organism evidence="2 3">
    <name type="scientific">candidate division WOR-3 bacterium</name>
    <dbReference type="NCBI Taxonomy" id="2052148"/>
    <lineage>
        <taxon>Bacteria</taxon>
        <taxon>Bacteria division WOR-3</taxon>
    </lineage>
</organism>
<dbReference type="InterPro" id="IPR013783">
    <property type="entry name" value="Ig-like_fold"/>
</dbReference>
<name>A0A660SJ67_UNCW3</name>